<feature type="region of interest" description="Disordered" evidence="1">
    <location>
        <begin position="144"/>
        <end position="222"/>
    </location>
</feature>
<dbReference type="EMBL" id="VNIQ01000001">
    <property type="protein sequence ID" value="TYQ08723.1"/>
    <property type="molecule type" value="Genomic_DNA"/>
</dbReference>
<evidence type="ECO:0000256" key="2">
    <source>
        <dbReference type="SAM" id="Phobius"/>
    </source>
</evidence>
<feature type="compositionally biased region" description="Low complexity" evidence="1">
    <location>
        <begin position="160"/>
        <end position="186"/>
    </location>
</feature>
<evidence type="ECO:0000256" key="1">
    <source>
        <dbReference type="SAM" id="MobiDB-lite"/>
    </source>
</evidence>
<evidence type="ECO:0008006" key="4">
    <source>
        <dbReference type="Google" id="ProtNLM"/>
    </source>
</evidence>
<accession>A0A652YYE5</accession>
<name>A0A652YYE5_NOCGL</name>
<protein>
    <recommendedName>
        <fullName evidence="4">Cell division protein FtsL</fullName>
    </recommendedName>
</protein>
<comment type="caution">
    <text evidence="3">The sequence shown here is derived from an EMBL/GenBank/DDBJ whole genome shotgun (WGS) entry which is preliminary data.</text>
</comment>
<reference evidence="3" key="1">
    <citation type="submission" date="2019-07" db="EMBL/GenBank/DDBJ databases">
        <title>Genomic Encyclopedia of Type Strains, Phase IV (KMG-IV): sequencing the most valuable type-strain genomes for metagenomic binning, comparative biology and taxonomic classification.</title>
        <authorList>
            <person name="Goeker M."/>
        </authorList>
    </citation>
    <scope>NUCLEOTIDE SEQUENCE</scope>
    <source>
        <strain evidence="3">DSM 44596</strain>
    </source>
</reference>
<keyword evidence="2" id="KW-0812">Transmembrane</keyword>
<dbReference type="AlphaFoldDB" id="A0A652YYE5"/>
<keyword evidence="2" id="KW-0472">Membrane</keyword>
<keyword evidence="2" id="KW-1133">Transmembrane helix</keyword>
<feature type="compositionally biased region" description="Low complexity" evidence="1">
    <location>
        <begin position="210"/>
        <end position="222"/>
    </location>
</feature>
<gene>
    <name evidence="3" type="ORF">FNL38_1011100</name>
</gene>
<feature type="region of interest" description="Disordered" evidence="1">
    <location>
        <begin position="1"/>
        <end position="42"/>
    </location>
</feature>
<feature type="compositionally biased region" description="Polar residues" evidence="1">
    <location>
        <begin position="189"/>
        <end position="198"/>
    </location>
</feature>
<sequence>MTKQSTTGDESSRKRRSGAAQRAYEKRTARALGHSGVGASGTALSRGGEFKARIPFVVSIIGLFSIGLAVTLLLTTRSAEDSYQLSDAREFNQSLVEQKAALERDFQSRNSAPELANQASALGMVPAKDPARLVVHPDGSVEVVGTPAPASAEPLPPLDAPVVASPPRVATTAPSAPPAARTTAPAPLNPQNLAQSEQLIPVTSAPPSPTTTVVPSPTEDRR</sequence>
<evidence type="ECO:0000313" key="3">
    <source>
        <dbReference type="EMBL" id="TYQ08723.1"/>
    </source>
</evidence>
<proteinExistence type="predicted"/>
<organism evidence="3">
    <name type="scientific">Nocardia globerula</name>
    <dbReference type="NCBI Taxonomy" id="1818"/>
    <lineage>
        <taxon>Bacteria</taxon>
        <taxon>Bacillati</taxon>
        <taxon>Actinomycetota</taxon>
        <taxon>Actinomycetes</taxon>
        <taxon>Mycobacteriales</taxon>
        <taxon>Nocardiaceae</taxon>
        <taxon>Nocardia</taxon>
    </lineage>
</organism>
<feature type="transmembrane region" description="Helical" evidence="2">
    <location>
        <begin position="54"/>
        <end position="74"/>
    </location>
</feature>